<gene>
    <name evidence="1" type="ORF">LCGC14_1816340</name>
</gene>
<dbReference type="EMBL" id="LAZR01017722">
    <property type="protein sequence ID" value="KKL99250.1"/>
    <property type="molecule type" value="Genomic_DNA"/>
</dbReference>
<evidence type="ECO:0000313" key="1">
    <source>
        <dbReference type="EMBL" id="KKL99250.1"/>
    </source>
</evidence>
<comment type="caution">
    <text evidence="1">The sequence shown here is derived from an EMBL/GenBank/DDBJ whole genome shotgun (WGS) entry which is preliminary data.</text>
</comment>
<protein>
    <submittedName>
        <fullName evidence="1">Uncharacterized protein</fullName>
    </submittedName>
</protein>
<reference evidence="1" key="1">
    <citation type="journal article" date="2015" name="Nature">
        <title>Complex archaea that bridge the gap between prokaryotes and eukaryotes.</title>
        <authorList>
            <person name="Spang A."/>
            <person name="Saw J.H."/>
            <person name="Jorgensen S.L."/>
            <person name="Zaremba-Niedzwiedzka K."/>
            <person name="Martijn J."/>
            <person name="Lind A.E."/>
            <person name="van Eijk R."/>
            <person name="Schleper C."/>
            <person name="Guy L."/>
            <person name="Ettema T.J."/>
        </authorList>
    </citation>
    <scope>NUCLEOTIDE SEQUENCE</scope>
</reference>
<dbReference type="AlphaFoldDB" id="A0A0F9J042"/>
<proteinExistence type="predicted"/>
<name>A0A0F9J042_9ZZZZ</name>
<sequence>MVVQIEPREVNEPDTCPPHLWVGHADPYCELCGISKEDYNEPDARTD</sequence>
<organism evidence="1">
    <name type="scientific">marine sediment metagenome</name>
    <dbReference type="NCBI Taxonomy" id="412755"/>
    <lineage>
        <taxon>unclassified sequences</taxon>
        <taxon>metagenomes</taxon>
        <taxon>ecological metagenomes</taxon>
    </lineage>
</organism>
<accession>A0A0F9J042</accession>